<dbReference type="InterPro" id="IPR011250">
    <property type="entry name" value="OMP/PagP_B-barrel"/>
</dbReference>
<dbReference type="RefSeq" id="WP_197494693.1">
    <property type="nucleotide sequence ID" value="NZ_JTJS01000090.1"/>
</dbReference>
<dbReference type="InterPro" id="IPR014902">
    <property type="entry name" value="FHBP-like_C"/>
</dbReference>
<comment type="caution">
    <text evidence="2">The sequence shown here is derived from an EMBL/GenBank/DDBJ whole genome shotgun (WGS) entry which is preliminary data.</text>
</comment>
<sequence length="264" mass="29242">KDATEAKLAAVKEVRNVINQKLDELLSSGQLTHSLTRNSEDPTQYSILIQKDLSSTSLENGFYKYPVVTITPTSNDGILAGDDYIYKQSFSTVYARNWLVGSNYDEKFKRGGSFRVSYIAGNPTIQIPSEGSATYTGKAFNADNRGNFEYNVNFATRQGSGRIYALDNNLPEIYLDKNTDENTMIQGRVLNQETVMKITSSASINNKQVGQYTLGFFGDNAQDIAGEVYIDQELPNAVRTNGNTQERYEGKVRGVVFAVAGTKE</sequence>
<dbReference type="EMBL" id="JTJS01000090">
    <property type="protein sequence ID" value="OBX06768.1"/>
    <property type="molecule type" value="Genomic_DNA"/>
</dbReference>
<dbReference type="AlphaFoldDB" id="A0A1A7PW07"/>
<evidence type="ECO:0000313" key="2">
    <source>
        <dbReference type="EMBL" id="OBX06768.1"/>
    </source>
</evidence>
<gene>
    <name evidence="2" type="ORF">QV07_08105</name>
</gene>
<name>A0A1A7PW07_9PAST</name>
<protein>
    <recommendedName>
        <fullName evidence="1">Factor H binding protein-like C-terminal domain-containing protein</fullName>
    </recommendedName>
</protein>
<dbReference type="Proteomes" id="UP000243168">
    <property type="component" value="Unassembled WGS sequence"/>
</dbReference>
<accession>A0A1A7PW07</accession>
<proteinExistence type="predicted"/>
<organism evidence="2 3">
    <name type="scientific">Gallibacterium genomosp. 3</name>
    <dbReference type="NCBI Taxonomy" id="505345"/>
    <lineage>
        <taxon>Bacteria</taxon>
        <taxon>Pseudomonadati</taxon>
        <taxon>Pseudomonadota</taxon>
        <taxon>Gammaproteobacteria</taxon>
        <taxon>Pasteurellales</taxon>
        <taxon>Pasteurellaceae</taxon>
        <taxon>Gallibacterium</taxon>
    </lineage>
</organism>
<dbReference type="SUPFAM" id="SSF56925">
    <property type="entry name" value="OMPA-like"/>
    <property type="match status" value="1"/>
</dbReference>
<dbReference type="Pfam" id="PF08794">
    <property type="entry name" value="FHBP_C"/>
    <property type="match status" value="1"/>
</dbReference>
<feature type="domain" description="Factor H binding protein-like C-terminal" evidence="1">
    <location>
        <begin position="126"/>
        <end position="228"/>
    </location>
</feature>
<evidence type="ECO:0000259" key="1">
    <source>
        <dbReference type="Pfam" id="PF08794"/>
    </source>
</evidence>
<reference evidence="2 3" key="1">
    <citation type="submission" date="2014-11" db="EMBL/GenBank/DDBJ databases">
        <title>Pan-genome of Gallibacterium spp.</title>
        <authorList>
            <person name="Kudirkiene E."/>
            <person name="Bojesen A.M."/>
        </authorList>
    </citation>
    <scope>NUCLEOTIDE SEQUENCE [LARGE SCALE GENOMIC DNA]</scope>
    <source>
        <strain evidence="2 3">F298</strain>
    </source>
</reference>
<feature type="non-terminal residue" evidence="2">
    <location>
        <position position="1"/>
    </location>
</feature>
<evidence type="ECO:0000313" key="3">
    <source>
        <dbReference type="Proteomes" id="UP000243168"/>
    </source>
</evidence>
<dbReference type="Gene3D" id="2.40.160.90">
    <property type="match status" value="1"/>
</dbReference>